<feature type="non-terminal residue" evidence="1">
    <location>
        <position position="35"/>
    </location>
</feature>
<dbReference type="EMBL" id="LXQA010012608">
    <property type="protein sequence ID" value="MCH87633.1"/>
    <property type="molecule type" value="Genomic_DNA"/>
</dbReference>
<organism evidence="1 2">
    <name type="scientific">Trifolium medium</name>
    <dbReference type="NCBI Taxonomy" id="97028"/>
    <lineage>
        <taxon>Eukaryota</taxon>
        <taxon>Viridiplantae</taxon>
        <taxon>Streptophyta</taxon>
        <taxon>Embryophyta</taxon>
        <taxon>Tracheophyta</taxon>
        <taxon>Spermatophyta</taxon>
        <taxon>Magnoliopsida</taxon>
        <taxon>eudicotyledons</taxon>
        <taxon>Gunneridae</taxon>
        <taxon>Pentapetalae</taxon>
        <taxon>rosids</taxon>
        <taxon>fabids</taxon>
        <taxon>Fabales</taxon>
        <taxon>Fabaceae</taxon>
        <taxon>Papilionoideae</taxon>
        <taxon>50 kb inversion clade</taxon>
        <taxon>NPAAA clade</taxon>
        <taxon>Hologalegina</taxon>
        <taxon>IRL clade</taxon>
        <taxon>Trifolieae</taxon>
        <taxon>Trifolium</taxon>
    </lineage>
</organism>
<proteinExistence type="predicted"/>
<protein>
    <submittedName>
        <fullName evidence="1">Uncharacterized protein</fullName>
    </submittedName>
</protein>
<reference evidence="1 2" key="1">
    <citation type="journal article" date="2018" name="Front. Plant Sci.">
        <title>Red Clover (Trifolium pratense) and Zigzag Clover (T. medium) - A Picture of Genomic Similarities and Differences.</title>
        <authorList>
            <person name="Dluhosova J."/>
            <person name="Istvanek J."/>
            <person name="Nedelnik J."/>
            <person name="Repkova J."/>
        </authorList>
    </citation>
    <scope>NUCLEOTIDE SEQUENCE [LARGE SCALE GENOMIC DNA]</scope>
    <source>
        <strain evidence="2">cv. 10/8</strain>
        <tissue evidence="1">Leaf</tissue>
    </source>
</reference>
<dbReference type="AlphaFoldDB" id="A0A392MKD3"/>
<evidence type="ECO:0000313" key="1">
    <source>
        <dbReference type="EMBL" id="MCH87633.1"/>
    </source>
</evidence>
<name>A0A392MKD3_9FABA</name>
<dbReference type="Proteomes" id="UP000265520">
    <property type="component" value="Unassembled WGS sequence"/>
</dbReference>
<accession>A0A392MKD3</accession>
<comment type="caution">
    <text evidence="1">The sequence shown here is derived from an EMBL/GenBank/DDBJ whole genome shotgun (WGS) entry which is preliminary data.</text>
</comment>
<sequence length="35" mass="4514">MDGWKERIQISMLNEEKHEHRYMCQRQELDYKLFQ</sequence>
<gene>
    <name evidence="1" type="ORF">A2U01_0008510</name>
</gene>
<keyword evidence="2" id="KW-1185">Reference proteome</keyword>
<evidence type="ECO:0000313" key="2">
    <source>
        <dbReference type="Proteomes" id="UP000265520"/>
    </source>
</evidence>